<organism evidence="1 2">
    <name type="scientific">Aureobasidium subglaciale (strain EXF-2481)</name>
    <name type="common">Aureobasidium pullulans var. subglaciale</name>
    <dbReference type="NCBI Taxonomy" id="1043005"/>
    <lineage>
        <taxon>Eukaryota</taxon>
        <taxon>Fungi</taxon>
        <taxon>Dikarya</taxon>
        <taxon>Ascomycota</taxon>
        <taxon>Pezizomycotina</taxon>
        <taxon>Dothideomycetes</taxon>
        <taxon>Dothideomycetidae</taxon>
        <taxon>Dothideales</taxon>
        <taxon>Saccotheciaceae</taxon>
        <taxon>Aureobasidium</taxon>
    </lineage>
</organism>
<proteinExistence type="predicted"/>
<dbReference type="OMA" id="NTVAYND"/>
<dbReference type="AlphaFoldDB" id="A0A074YEM1"/>
<name>A0A074YEM1_AURSE</name>
<keyword evidence="2" id="KW-1185">Reference proteome</keyword>
<dbReference type="InParanoid" id="A0A074YEM1"/>
<dbReference type="RefSeq" id="XP_013341034.1">
    <property type="nucleotide sequence ID" value="XM_013485580.1"/>
</dbReference>
<dbReference type="HOGENOM" id="CLU_022878_2_0_1"/>
<reference evidence="1 2" key="1">
    <citation type="journal article" date="2014" name="BMC Genomics">
        <title>Genome sequencing of four Aureobasidium pullulans varieties: biotechnological potential, stress tolerance, and description of new species.</title>
        <authorList>
            <person name="Gostin Ar C."/>
            <person name="Ohm R.A."/>
            <person name="Kogej T."/>
            <person name="Sonjak S."/>
            <person name="Turk M."/>
            <person name="Zajc J."/>
            <person name="Zalar P."/>
            <person name="Grube M."/>
            <person name="Sun H."/>
            <person name="Han J."/>
            <person name="Sharma A."/>
            <person name="Chiniquy J."/>
            <person name="Ngan C.Y."/>
            <person name="Lipzen A."/>
            <person name="Barry K."/>
            <person name="Grigoriev I.V."/>
            <person name="Gunde-Cimerman N."/>
        </authorList>
    </citation>
    <scope>NUCLEOTIDE SEQUENCE [LARGE SCALE GENOMIC DNA]</scope>
    <source>
        <strain evidence="1 2">EXF-2481</strain>
    </source>
</reference>
<dbReference type="PANTHER" id="PTHR36578">
    <property type="entry name" value="CHROMOSOME 15, WHOLE GENOME SHOTGUN SEQUENCE"/>
    <property type="match status" value="1"/>
</dbReference>
<gene>
    <name evidence="1" type="ORF">AUEXF2481DRAFT_82265</name>
</gene>
<accession>A0A074YEM1</accession>
<dbReference type="Proteomes" id="UP000030641">
    <property type="component" value="Unassembled WGS sequence"/>
</dbReference>
<sequence length="614" mass="64141">MRFSSYALAAIAADLIAAMPRPQDIDLDMVEAAPDPTYTEILGLTAQVVTYDTTAILAEATAAITSASAAVTDVLSGTAMVSKRDITSYSEMSYSTNASSTLDPKSNLWVAVTPTPIAVDKRDLGARAACTALPTGIAAYALSADTASDFRANSSWASIASQAPVPSGYVNTVLNAAGANSAYGYLGYSNLASYDTNACAAKCSKAVGCMAFNIYFERDPSVDPGTGSSGCANPSSVVYAKCVLWGGPLTIANAVNKGQMRNQFEIAVAGSNAYQNNSLTIPAGYTLKAAYNNVAINAPYDAQGYNTFITSTIFTKGPFNIQLCADYCSAQTQYDLANPAADGTPPKVCNFFNTYILYKNDASSPQGQYCAIYTEVWSDSYAVNSGQNRGSDRYFIGYSYTFANSSSPGVAPKIGDNNGAIYQARQDMTYFPSQLTSTFQPFCSSVLGYSVPTVSATALTTTSPVVTTTLYSTTTAAANAKRQASSLSTPNVLTKYPASVVSRACSLIATSPTVTSTITAATSTITAAVQTFTYTSVTTVAAAPTACTVQYSTPFSIQGSCGAGKLCNIAQGAGNQGTCAQCLSDNYLCHYDSDCCNPSLHCVPYPDAVFGFCQ</sequence>
<dbReference type="OrthoDB" id="271448at2759"/>
<dbReference type="GeneID" id="25371688"/>
<protein>
    <submittedName>
        <fullName evidence="1">Uncharacterized protein</fullName>
    </submittedName>
</protein>
<dbReference type="EMBL" id="KL584770">
    <property type="protein sequence ID" value="KEQ92552.1"/>
    <property type="molecule type" value="Genomic_DNA"/>
</dbReference>
<dbReference type="STRING" id="1043005.A0A074YEM1"/>
<dbReference type="PANTHER" id="PTHR36578:SF1">
    <property type="entry name" value="APPLE DOMAIN-CONTAINING PROTEIN"/>
    <property type="match status" value="1"/>
</dbReference>
<evidence type="ECO:0000313" key="1">
    <source>
        <dbReference type="EMBL" id="KEQ92552.1"/>
    </source>
</evidence>
<evidence type="ECO:0000313" key="2">
    <source>
        <dbReference type="Proteomes" id="UP000030641"/>
    </source>
</evidence>